<evidence type="ECO:0000313" key="2">
    <source>
        <dbReference type="Proteomes" id="UP000078468"/>
    </source>
</evidence>
<reference evidence="1 2" key="1">
    <citation type="submission" date="2016-05" db="EMBL/GenBank/DDBJ databases">
        <title>Non-Contiguous Finished Genome Sequence of Streptomyces parvulus 2297 Integrated Site-Specifically with Actinophage R4.</title>
        <authorList>
            <person name="Nishizawa T."/>
            <person name="Miura T."/>
            <person name="Harada C."/>
            <person name="Guo Y."/>
            <person name="Narisawa K."/>
            <person name="Ohta H."/>
            <person name="Takahashi H."/>
            <person name="Shirai M."/>
        </authorList>
    </citation>
    <scope>NUCLEOTIDE SEQUENCE [LARGE SCALE GENOMIC DNA]</scope>
    <source>
        <strain evidence="1 2">2297</strain>
    </source>
</reference>
<dbReference type="PROSITE" id="PS51257">
    <property type="entry name" value="PROKAR_LIPOPROTEIN"/>
    <property type="match status" value="1"/>
</dbReference>
<dbReference type="Proteomes" id="UP000078468">
    <property type="component" value="Chromosome"/>
</dbReference>
<dbReference type="KEGG" id="spav:Spa2297_08150"/>
<dbReference type="RefSeq" id="WP_064727363.1">
    <property type="nucleotide sequence ID" value="NZ_BMRX01000014.1"/>
</dbReference>
<proteinExistence type="predicted"/>
<protein>
    <submittedName>
        <fullName evidence="1">Uncharacterized protein</fullName>
    </submittedName>
</protein>
<organism evidence="1 2">
    <name type="scientific">Streptomyces parvulus</name>
    <dbReference type="NCBI Taxonomy" id="146923"/>
    <lineage>
        <taxon>Bacteria</taxon>
        <taxon>Bacillati</taxon>
        <taxon>Actinomycetota</taxon>
        <taxon>Actinomycetes</taxon>
        <taxon>Kitasatosporales</taxon>
        <taxon>Streptomycetaceae</taxon>
        <taxon>Streptomyces</taxon>
    </lineage>
</organism>
<evidence type="ECO:0000313" key="1">
    <source>
        <dbReference type="EMBL" id="ANJ06978.1"/>
    </source>
</evidence>
<gene>
    <name evidence="1" type="ORF">Spa2297_08150</name>
</gene>
<accession>A0A191UWA9</accession>
<sequence>MGRGRAPWPGAAGRRLLLSALLAVTAATALSCADSSGPEAGSGSGGASPEPPSPGEACVSGVGHWARALLDGAEPYGDYQSMGLSNRQYDILREVVAAARDAVRVQGDRHARELMDRQVREACEKEYADGAPDEGGWR</sequence>
<dbReference type="EMBL" id="CP015866">
    <property type="protein sequence ID" value="ANJ06978.1"/>
    <property type="molecule type" value="Genomic_DNA"/>
</dbReference>
<name>A0A191UWA9_9ACTN</name>
<dbReference type="GeneID" id="91304856"/>
<dbReference type="AlphaFoldDB" id="A0A191UWA9"/>